<evidence type="ECO:0000313" key="3">
    <source>
        <dbReference type="Proteomes" id="UP001153069"/>
    </source>
</evidence>
<gene>
    <name evidence="2" type="ORF">SEMRO_1874_G302990.1</name>
</gene>
<comment type="caution">
    <text evidence="2">The sequence shown here is derived from an EMBL/GenBank/DDBJ whole genome shotgun (WGS) entry which is preliminary data.</text>
</comment>
<accession>A0A9N8HTG3</accession>
<feature type="compositionally biased region" description="Basic residues" evidence="1">
    <location>
        <begin position="39"/>
        <end position="52"/>
    </location>
</feature>
<dbReference type="Proteomes" id="UP001153069">
    <property type="component" value="Unassembled WGS sequence"/>
</dbReference>
<evidence type="ECO:0000256" key="1">
    <source>
        <dbReference type="SAM" id="MobiDB-lite"/>
    </source>
</evidence>
<name>A0A9N8HTG3_9STRA</name>
<keyword evidence="3" id="KW-1185">Reference proteome</keyword>
<feature type="region of interest" description="Disordered" evidence="1">
    <location>
        <begin position="30"/>
        <end position="80"/>
    </location>
</feature>
<proteinExistence type="predicted"/>
<feature type="compositionally biased region" description="Polar residues" evidence="1">
    <location>
        <begin position="57"/>
        <end position="80"/>
    </location>
</feature>
<dbReference type="AlphaFoldDB" id="A0A9N8HTG3"/>
<dbReference type="EMBL" id="CAICTM010001872">
    <property type="protein sequence ID" value="CAB9526718.1"/>
    <property type="molecule type" value="Genomic_DNA"/>
</dbReference>
<reference evidence="2" key="1">
    <citation type="submission" date="2020-06" db="EMBL/GenBank/DDBJ databases">
        <authorList>
            <consortium name="Plant Systems Biology data submission"/>
        </authorList>
    </citation>
    <scope>NUCLEOTIDE SEQUENCE</scope>
    <source>
        <strain evidence="2">D6</strain>
    </source>
</reference>
<sequence>MISITETATNVSNMPAGNDEPVFISCDALPQTASPKKPATNKKTKNKQRQTRRGSLSFLSKLTNRNKQQQTPRDDTSIASSINSAGSVVATPESSNSNKGCLKVRTQKESLRRVLKPSSTRCRLWTDGGSSTALLDHKAVRFSTASARVFANILCDNPAVLEGPPIGLGWNIVGEESTPVVDRPTATVPQELLLAKWDRERMLMIQGYPRSDLRQAEREAAAIQSSRRRNAPGVTWLRPMLQYFENHKKARGGGGNVVVRRQRVRSQKRTAVEVSA</sequence>
<organism evidence="2 3">
    <name type="scientific">Seminavis robusta</name>
    <dbReference type="NCBI Taxonomy" id="568900"/>
    <lineage>
        <taxon>Eukaryota</taxon>
        <taxon>Sar</taxon>
        <taxon>Stramenopiles</taxon>
        <taxon>Ochrophyta</taxon>
        <taxon>Bacillariophyta</taxon>
        <taxon>Bacillariophyceae</taxon>
        <taxon>Bacillariophycidae</taxon>
        <taxon>Naviculales</taxon>
        <taxon>Naviculaceae</taxon>
        <taxon>Seminavis</taxon>
    </lineage>
</organism>
<evidence type="ECO:0000313" key="2">
    <source>
        <dbReference type="EMBL" id="CAB9526718.1"/>
    </source>
</evidence>
<protein>
    <submittedName>
        <fullName evidence="2">Uncharacterized protein</fullName>
    </submittedName>
</protein>